<sequence>MSNEQVEAAIVTPEPRATETPAKDPFQVLGVVGFILSFVAFLNIPGLVVSIIALVRSKRAGFRNGFAIAGTVIAGLGVLATIGVVIAVSPIFIDLFRTCAELGTGVHEVGSRTYECTPTSANVYWNR</sequence>
<gene>
    <name evidence="2" type="ORF">ARHIZOSPH14_24160</name>
</gene>
<evidence type="ECO:0000256" key="1">
    <source>
        <dbReference type="SAM" id="Phobius"/>
    </source>
</evidence>
<keyword evidence="1" id="KW-0472">Membrane</keyword>
<dbReference type="RefSeq" id="WP_281885318.1">
    <property type="nucleotide sequence ID" value="NZ_BSDP01000001.1"/>
</dbReference>
<protein>
    <recommendedName>
        <fullName evidence="4">DUF4190 domain-containing protein</fullName>
    </recommendedName>
</protein>
<dbReference type="AlphaFoldDB" id="A0A9W6CWP7"/>
<reference evidence="2" key="1">
    <citation type="submission" date="2022-12" db="EMBL/GenBank/DDBJ databases">
        <title>Reference genome sequencing for broad-spectrum identification of bacterial and archaeal isolates by mass spectrometry.</title>
        <authorList>
            <person name="Sekiguchi Y."/>
            <person name="Tourlousse D.M."/>
        </authorList>
    </citation>
    <scope>NUCLEOTIDE SEQUENCE</scope>
    <source>
        <strain evidence="2">14</strain>
    </source>
</reference>
<evidence type="ECO:0000313" key="2">
    <source>
        <dbReference type="EMBL" id="GLI28174.1"/>
    </source>
</evidence>
<accession>A0A9W6CWP7</accession>
<organism evidence="2 3">
    <name type="scientific">Agromyces rhizosphaerae</name>
    <dbReference type="NCBI Taxonomy" id="88374"/>
    <lineage>
        <taxon>Bacteria</taxon>
        <taxon>Bacillati</taxon>
        <taxon>Actinomycetota</taxon>
        <taxon>Actinomycetes</taxon>
        <taxon>Micrococcales</taxon>
        <taxon>Microbacteriaceae</taxon>
        <taxon>Agromyces</taxon>
    </lineage>
</organism>
<feature type="transmembrane region" description="Helical" evidence="1">
    <location>
        <begin position="28"/>
        <end position="54"/>
    </location>
</feature>
<keyword evidence="1" id="KW-1133">Transmembrane helix</keyword>
<dbReference type="EMBL" id="BSDP01000001">
    <property type="protein sequence ID" value="GLI28174.1"/>
    <property type="molecule type" value="Genomic_DNA"/>
</dbReference>
<keyword evidence="1" id="KW-0812">Transmembrane</keyword>
<comment type="caution">
    <text evidence="2">The sequence shown here is derived from an EMBL/GenBank/DDBJ whole genome shotgun (WGS) entry which is preliminary data.</text>
</comment>
<dbReference type="Proteomes" id="UP001144396">
    <property type="component" value="Unassembled WGS sequence"/>
</dbReference>
<keyword evidence="3" id="KW-1185">Reference proteome</keyword>
<evidence type="ECO:0008006" key="4">
    <source>
        <dbReference type="Google" id="ProtNLM"/>
    </source>
</evidence>
<proteinExistence type="predicted"/>
<evidence type="ECO:0000313" key="3">
    <source>
        <dbReference type="Proteomes" id="UP001144396"/>
    </source>
</evidence>
<feature type="transmembrane region" description="Helical" evidence="1">
    <location>
        <begin position="66"/>
        <end position="93"/>
    </location>
</feature>
<name>A0A9W6CWP7_9MICO</name>